<evidence type="ECO:0000256" key="1">
    <source>
        <dbReference type="SAM" id="MobiDB-lite"/>
    </source>
</evidence>
<dbReference type="RefSeq" id="XP_024337764.1">
    <property type="nucleotide sequence ID" value="XM_024477026.1"/>
</dbReference>
<dbReference type="OrthoDB" id="3233932at2759"/>
<organism evidence="2 3">
    <name type="scientific">Postia placenta MAD-698-R-SB12</name>
    <dbReference type="NCBI Taxonomy" id="670580"/>
    <lineage>
        <taxon>Eukaryota</taxon>
        <taxon>Fungi</taxon>
        <taxon>Dikarya</taxon>
        <taxon>Basidiomycota</taxon>
        <taxon>Agaricomycotina</taxon>
        <taxon>Agaricomycetes</taxon>
        <taxon>Polyporales</taxon>
        <taxon>Adustoporiaceae</taxon>
        <taxon>Rhodonia</taxon>
    </lineage>
</organism>
<feature type="compositionally biased region" description="Basic and acidic residues" evidence="1">
    <location>
        <begin position="85"/>
        <end position="96"/>
    </location>
</feature>
<proteinExistence type="predicted"/>
<name>A0A1X6MXJ7_9APHY</name>
<sequence>MADEFRGKSNEQIINENAASLEAKSHYQNSASFNPAGETTTAMDSGVNESGVEGFPTTRGIEQVGEASSRRRRKSLDRAPIAACGKERSTAFREDAAEGGGLGGRKKTLASNVLFVHPPGT</sequence>
<dbReference type="GeneID" id="36321976"/>
<protein>
    <submittedName>
        <fullName evidence="2">Uncharacterized protein</fullName>
    </submittedName>
</protein>
<evidence type="ECO:0000313" key="2">
    <source>
        <dbReference type="EMBL" id="OSX60970.1"/>
    </source>
</evidence>
<feature type="region of interest" description="Disordered" evidence="1">
    <location>
        <begin position="1"/>
        <end position="121"/>
    </location>
</feature>
<gene>
    <name evidence="2" type="ORF">POSPLADRAFT_1034521</name>
</gene>
<dbReference type="EMBL" id="KZ110599">
    <property type="protein sequence ID" value="OSX60970.1"/>
    <property type="molecule type" value="Genomic_DNA"/>
</dbReference>
<reference evidence="2 3" key="1">
    <citation type="submission" date="2017-04" db="EMBL/GenBank/DDBJ databases">
        <title>Genome Sequence of the Model Brown-Rot Fungus Postia placenta SB12.</title>
        <authorList>
            <consortium name="DOE Joint Genome Institute"/>
            <person name="Gaskell J."/>
            <person name="Kersten P."/>
            <person name="Larrondo L.F."/>
            <person name="Canessa P."/>
            <person name="Martinez D."/>
            <person name="Hibbett D."/>
            <person name="Schmoll M."/>
            <person name="Kubicek C.P."/>
            <person name="Martinez A.T."/>
            <person name="Yadav J."/>
            <person name="Master E."/>
            <person name="Magnuson J.K."/>
            <person name="James T."/>
            <person name="Yaver D."/>
            <person name="Berka R."/>
            <person name="Labutti K."/>
            <person name="Lipzen A."/>
            <person name="Aerts A."/>
            <person name="Barry K."/>
            <person name="Henrissat B."/>
            <person name="Blanchette R."/>
            <person name="Grigoriev I."/>
            <person name="Cullen D."/>
        </authorList>
    </citation>
    <scope>NUCLEOTIDE SEQUENCE [LARGE SCALE GENOMIC DNA]</scope>
    <source>
        <strain evidence="2 3">MAD-698-R-SB12</strain>
    </source>
</reference>
<accession>A0A1X6MXJ7</accession>
<dbReference type="AlphaFoldDB" id="A0A1X6MXJ7"/>
<keyword evidence="3" id="KW-1185">Reference proteome</keyword>
<feature type="compositionally biased region" description="Polar residues" evidence="1">
    <location>
        <begin position="26"/>
        <end position="43"/>
    </location>
</feature>
<dbReference type="Proteomes" id="UP000194127">
    <property type="component" value="Unassembled WGS sequence"/>
</dbReference>
<evidence type="ECO:0000313" key="3">
    <source>
        <dbReference type="Proteomes" id="UP000194127"/>
    </source>
</evidence>